<protein>
    <submittedName>
        <fullName evidence="2">M28 family peptidase</fullName>
    </submittedName>
</protein>
<evidence type="ECO:0000313" key="3">
    <source>
        <dbReference type="Proteomes" id="UP001200145"/>
    </source>
</evidence>
<evidence type="ECO:0000313" key="2">
    <source>
        <dbReference type="EMBL" id="MCF1715321.1"/>
    </source>
</evidence>
<dbReference type="InterPro" id="IPR007484">
    <property type="entry name" value="Peptidase_M28"/>
</dbReference>
<dbReference type="Gene3D" id="3.40.630.10">
    <property type="entry name" value="Zn peptidases"/>
    <property type="match status" value="2"/>
</dbReference>
<dbReference type="PANTHER" id="PTHR12147:SF26">
    <property type="entry name" value="PEPTIDASE M28 DOMAIN-CONTAINING PROTEIN"/>
    <property type="match status" value="1"/>
</dbReference>
<keyword evidence="3" id="KW-1185">Reference proteome</keyword>
<dbReference type="Proteomes" id="UP001200145">
    <property type="component" value="Unassembled WGS sequence"/>
</dbReference>
<dbReference type="Pfam" id="PF04389">
    <property type="entry name" value="Peptidase_M28"/>
    <property type="match status" value="1"/>
</dbReference>
<name>A0ABS9BI87_9BACT</name>
<dbReference type="InterPro" id="IPR045175">
    <property type="entry name" value="M28_fam"/>
</dbReference>
<evidence type="ECO:0000259" key="1">
    <source>
        <dbReference type="SMART" id="SM00228"/>
    </source>
</evidence>
<dbReference type="SMART" id="SM00228">
    <property type="entry name" value="PDZ"/>
    <property type="match status" value="1"/>
</dbReference>
<dbReference type="InterPro" id="IPR036034">
    <property type="entry name" value="PDZ_sf"/>
</dbReference>
<proteinExistence type="predicted"/>
<dbReference type="Pfam" id="PF13180">
    <property type="entry name" value="PDZ_2"/>
    <property type="match status" value="1"/>
</dbReference>
<gene>
    <name evidence="2" type="ORF">L0U88_11845</name>
</gene>
<dbReference type="Gene3D" id="2.30.42.10">
    <property type="match status" value="1"/>
</dbReference>
<dbReference type="InterPro" id="IPR001478">
    <property type="entry name" value="PDZ"/>
</dbReference>
<organism evidence="2 3">
    <name type="scientific">Flavihumibacter fluminis</name>
    <dbReference type="NCBI Taxonomy" id="2909236"/>
    <lineage>
        <taxon>Bacteria</taxon>
        <taxon>Pseudomonadati</taxon>
        <taxon>Bacteroidota</taxon>
        <taxon>Chitinophagia</taxon>
        <taxon>Chitinophagales</taxon>
        <taxon>Chitinophagaceae</taxon>
        <taxon>Flavihumibacter</taxon>
    </lineage>
</organism>
<dbReference type="SUPFAM" id="SSF50156">
    <property type="entry name" value="PDZ domain-like"/>
    <property type="match status" value="1"/>
</dbReference>
<feature type="domain" description="PDZ" evidence="1">
    <location>
        <begin position="465"/>
        <end position="537"/>
    </location>
</feature>
<dbReference type="SUPFAM" id="SSF53187">
    <property type="entry name" value="Zn-dependent exopeptidases"/>
    <property type="match status" value="1"/>
</dbReference>
<accession>A0ABS9BI87</accession>
<sequence>MNWFPRMLLTAGLISTLPAFSQRLKKAEKVVVAQLKEHVYFLADDRLEGRRAGSKGEQLAADYIKKQFTSIGLTPKGSQGNWFQEFPIYDGKDYSQASYLFINGNEINKKNYFPHPLSPERMLEAMPSIALKEAGVPWFLDFGAELEANKSNPHFDREAALLAKVKQAAGNGATALIVYNDPEMKYQPKQRGDELPIPVFFLNKTESDKFLHDETDMLEIKLKTGFTKLERTGRNVVGFMDNGAAHTVVIGAHFDHLGYGEDGNSMLRQENPGLHNGADDNASGTAALIELARMLKKEKKNSFNYLFIAFSAEELGLFGSKYFTENATIPLTSINYMVNMDMVGRLNDSSKTLTVGGYGTSPTWGNTFTSISDNRYLNIKFDSSGTGPSDHSSFYRKDIPVLFFFTGLHTDYHKPSDDADKINYTGQLRIIQLIRNLIQATGDQPKLAFTKTREQQMGTSTRFTVSLGIMPDYAFSGNGVKVDGVTDGRPAQKAGIKAGDIITKLGDITIASMEQYMKALGSFKKGDKTTIIYQRDSTEYSASVEF</sequence>
<dbReference type="EMBL" id="JAKEVY010000003">
    <property type="protein sequence ID" value="MCF1715321.1"/>
    <property type="molecule type" value="Genomic_DNA"/>
</dbReference>
<reference evidence="2 3" key="1">
    <citation type="submission" date="2022-01" db="EMBL/GenBank/DDBJ databases">
        <title>Flavihumibacter sp. nov., isolated from sediment of a river.</title>
        <authorList>
            <person name="Liu H."/>
        </authorList>
    </citation>
    <scope>NUCLEOTIDE SEQUENCE [LARGE SCALE GENOMIC DNA]</scope>
    <source>
        <strain evidence="2 3">RY-1</strain>
    </source>
</reference>
<comment type="caution">
    <text evidence="2">The sequence shown here is derived from an EMBL/GenBank/DDBJ whole genome shotgun (WGS) entry which is preliminary data.</text>
</comment>
<dbReference type="PANTHER" id="PTHR12147">
    <property type="entry name" value="METALLOPEPTIDASE M28 FAMILY MEMBER"/>
    <property type="match status" value="1"/>
</dbReference>
<dbReference type="RefSeq" id="WP_234866277.1">
    <property type="nucleotide sequence ID" value="NZ_JAKEVY010000003.1"/>
</dbReference>